<protein>
    <recommendedName>
        <fullName evidence="9">Protein translocase subunit SecE</fullName>
    </recommendedName>
</protein>
<organism evidence="10 11">
    <name type="scientific">Oceanibaculum indicum</name>
    <dbReference type="NCBI Taxonomy" id="526216"/>
    <lineage>
        <taxon>Bacteria</taxon>
        <taxon>Pseudomonadati</taxon>
        <taxon>Pseudomonadota</taxon>
        <taxon>Alphaproteobacteria</taxon>
        <taxon>Rhodospirillales</taxon>
        <taxon>Oceanibaculaceae</taxon>
        <taxon>Oceanibaculum</taxon>
    </lineage>
</organism>
<dbReference type="Proteomes" id="UP000277424">
    <property type="component" value="Unassembled WGS sequence"/>
</dbReference>
<dbReference type="GO" id="GO:0008320">
    <property type="term" value="F:protein transmembrane transporter activity"/>
    <property type="evidence" value="ECO:0007669"/>
    <property type="project" value="UniProtKB-UniRule"/>
</dbReference>
<keyword evidence="3 9" id="KW-1003">Cell membrane</keyword>
<evidence type="ECO:0000256" key="4">
    <source>
        <dbReference type="ARBA" id="ARBA00022692"/>
    </source>
</evidence>
<dbReference type="InterPro" id="IPR038379">
    <property type="entry name" value="SecE_sf"/>
</dbReference>
<dbReference type="GO" id="GO:0065002">
    <property type="term" value="P:intracellular protein transmembrane transport"/>
    <property type="evidence" value="ECO:0007669"/>
    <property type="project" value="UniProtKB-UniRule"/>
</dbReference>
<evidence type="ECO:0000256" key="5">
    <source>
        <dbReference type="ARBA" id="ARBA00022927"/>
    </source>
</evidence>
<dbReference type="GO" id="GO:0006605">
    <property type="term" value="P:protein targeting"/>
    <property type="evidence" value="ECO:0007669"/>
    <property type="project" value="UniProtKB-UniRule"/>
</dbReference>
<dbReference type="Pfam" id="PF00584">
    <property type="entry name" value="SecE"/>
    <property type="match status" value="1"/>
</dbReference>
<evidence type="ECO:0000256" key="1">
    <source>
        <dbReference type="ARBA" id="ARBA00004370"/>
    </source>
</evidence>
<dbReference type="PANTHER" id="PTHR33910:SF1">
    <property type="entry name" value="PROTEIN TRANSLOCASE SUBUNIT SECE"/>
    <property type="match status" value="1"/>
</dbReference>
<reference evidence="10 11" key="1">
    <citation type="submission" date="2018-10" db="EMBL/GenBank/DDBJ databases">
        <title>Comparative analysis of microorganisms from saline springs in Andes Mountain Range, Colombia.</title>
        <authorList>
            <person name="Rubin E."/>
        </authorList>
    </citation>
    <scope>NUCLEOTIDE SEQUENCE [LARGE SCALE GENOMIC DNA]</scope>
    <source>
        <strain evidence="10 11">USBA 36</strain>
    </source>
</reference>
<keyword evidence="6 9" id="KW-1133">Transmembrane helix</keyword>
<dbReference type="AlphaFoldDB" id="A0A420WA00"/>
<evidence type="ECO:0000256" key="3">
    <source>
        <dbReference type="ARBA" id="ARBA00022475"/>
    </source>
</evidence>
<comment type="caution">
    <text evidence="10">The sequence shown here is derived from an EMBL/GenBank/DDBJ whole genome shotgun (WGS) entry which is preliminary data.</text>
</comment>
<feature type="transmembrane region" description="Helical" evidence="9">
    <location>
        <begin position="29"/>
        <end position="49"/>
    </location>
</feature>
<keyword evidence="4 9" id="KW-0812">Transmembrane</keyword>
<keyword evidence="5 9" id="KW-0653">Protein transport</keyword>
<dbReference type="GO" id="GO:0005886">
    <property type="term" value="C:plasma membrane"/>
    <property type="evidence" value="ECO:0007669"/>
    <property type="project" value="UniProtKB-SubCell"/>
</dbReference>
<evidence type="ECO:0000256" key="9">
    <source>
        <dbReference type="HAMAP-Rule" id="MF_00422"/>
    </source>
</evidence>
<dbReference type="InterPro" id="IPR001901">
    <property type="entry name" value="Translocase_SecE/Sec61-g"/>
</dbReference>
<dbReference type="InterPro" id="IPR005807">
    <property type="entry name" value="SecE_bac"/>
</dbReference>
<comment type="subunit">
    <text evidence="9">Component of the Sec protein translocase complex. Heterotrimer consisting of SecY, SecE and SecG subunits. The heterotrimers can form oligomers, although 1 heterotrimer is thought to be able to translocate proteins. Interacts with the ribosome. Interacts with SecDF, and other proteins may be involved. Interacts with SecA.</text>
</comment>
<comment type="function">
    <text evidence="9">Essential subunit of the Sec protein translocation channel SecYEG. Clamps together the 2 halves of SecY. May contact the channel plug during translocation.</text>
</comment>
<evidence type="ECO:0000256" key="7">
    <source>
        <dbReference type="ARBA" id="ARBA00023010"/>
    </source>
</evidence>
<evidence type="ECO:0000256" key="8">
    <source>
        <dbReference type="ARBA" id="ARBA00023136"/>
    </source>
</evidence>
<dbReference type="GO" id="GO:0009306">
    <property type="term" value="P:protein secretion"/>
    <property type="evidence" value="ECO:0007669"/>
    <property type="project" value="UniProtKB-UniRule"/>
</dbReference>
<dbReference type="EMBL" id="RBIG01000006">
    <property type="protein sequence ID" value="RKQ67102.1"/>
    <property type="molecule type" value="Genomic_DNA"/>
</dbReference>
<dbReference type="PANTHER" id="PTHR33910">
    <property type="entry name" value="PROTEIN TRANSLOCASE SUBUNIT SECE"/>
    <property type="match status" value="1"/>
</dbReference>
<dbReference type="NCBIfam" id="TIGR00964">
    <property type="entry name" value="secE_bact"/>
    <property type="match status" value="1"/>
</dbReference>
<keyword evidence="2 9" id="KW-0813">Transport</keyword>
<evidence type="ECO:0000313" key="11">
    <source>
        <dbReference type="Proteomes" id="UP000277424"/>
    </source>
</evidence>
<proteinExistence type="inferred from homology"/>
<comment type="subcellular location">
    <subcellularLocation>
        <location evidence="9">Cell membrane</location>
        <topology evidence="9">Single-pass membrane protein</topology>
    </subcellularLocation>
    <subcellularLocation>
        <location evidence="1">Membrane</location>
    </subcellularLocation>
</comment>
<dbReference type="HAMAP" id="MF_00422">
    <property type="entry name" value="SecE"/>
    <property type="match status" value="1"/>
</dbReference>
<name>A0A420WA00_9PROT</name>
<evidence type="ECO:0000256" key="2">
    <source>
        <dbReference type="ARBA" id="ARBA00022448"/>
    </source>
</evidence>
<sequence>MAKTSPAQFVRQVRQEMAKVTWPTRKETAVTTVTVLVMVFVAAIFFFLVDQVLAFGVRQILGLGG</sequence>
<evidence type="ECO:0000256" key="6">
    <source>
        <dbReference type="ARBA" id="ARBA00022989"/>
    </source>
</evidence>
<keyword evidence="8 9" id="KW-0472">Membrane</keyword>
<keyword evidence="7 9" id="KW-0811">Translocation</keyword>
<gene>
    <name evidence="9" type="primary">secE</name>
    <name evidence="10" type="ORF">BCL74_3644</name>
</gene>
<dbReference type="RefSeq" id="WP_008946269.1">
    <property type="nucleotide sequence ID" value="NZ_RBIG01000006.1"/>
</dbReference>
<comment type="similarity">
    <text evidence="9">Belongs to the SecE/SEC61-gamma family.</text>
</comment>
<dbReference type="Gene3D" id="1.20.5.1030">
    <property type="entry name" value="Preprotein translocase secy subunit"/>
    <property type="match status" value="1"/>
</dbReference>
<accession>A0A420WA00</accession>
<dbReference type="GO" id="GO:0043952">
    <property type="term" value="P:protein transport by the Sec complex"/>
    <property type="evidence" value="ECO:0007669"/>
    <property type="project" value="UniProtKB-UniRule"/>
</dbReference>
<dbReference type="PROSITE" id="PS01067">
    <property type="entry name" value="SECE_SEC61G"/>
    <property type="match status" value="1"/>
</dbReference>
<evidence type="ECO:0000313" key="10">
    <source>
        <dbReference type="EMBL" id="RKQ67102.1"/>
    </source>
</evidence>